<feature type="region of interest" description="Disordered" evidence="5">
    <location>
        <begin position="126"/>
        <end position="153"/>
    </location>
</feature>
<dbReference type="Proteomes" id="UP000189703">
    <property type="component" value="Unplaced"/>
</dbReference>
<dbReference type="RefSeq" id="XP_010277527.1">
    <property type="nucleotide sequence ID" value="XM_010279225.2"/>
</dbReference>
<dbReference type="eggNOG" id="ENOG502QS2N">
    <property type="taxonomic scope" value="Eukaryota"/>
</dbReference>
<keyword evidence="3" id="KW-0804">Transcription</keyword>
<dbReference type="OrthoDB" id="1906016at2759"/>
<dbReference type="InterPro" id="IPR006565">
    <property type="entry name" value="BTP"/>
</dbReference>
<keyword evidence="7" id="KW-1185">Reference proteome</keyword>
<feature type="compositionally biased region" description="Polar residues" evidence="5">
    <location>
        <begin position="438"/>
        <end position="449"/>
    </location>
</feature>
<dbReference type="GO" id="GO:0005634">
    <property type="term" value="C:nucleus"/>
    <property type="evidence" value="ECO:0007669"/>
    <property type="project" value="UniProtKB-SubCell"/>
</dbReference>
<dbReference type="STRING" id="4432.A0A1U8B8T8"/>
<dbReference type="AlphaFoldDB" id="A0A1U8B8T8"/>
<dbReference type="PANTHER" id="PTHR37604:SF1">
    <property type="entry name" value="TRANSCRIPTION INITIATION FACTOR TFIID SUBUNIT"/>
    <property type="match status" value="1"/>
</dbReference>
<dbReference type="GeneID" id="104611936"/>
<feature type="compositionally biased region" description="Polar residues" evidence="5">
    <location>
        <begin position="133"/>
        <end position="148"/>
    </location>
</feature>
<accession>A0A1U8B8T8</accession>
<name>A0A1U8B8T8_NELNU</name>
<sequence length="603" mass="68299">MALLGDDGRGYELARKLEGCGVWRSWLGESNYSNFAPFLSSPSAWEAFMRTDDSKTRAQIQLQLRARALLFDKASISLFLRSHSSSSSSSLTSSFSSSSSSVAASAPSRVNPTYLQLHSDDVYFSLEDDSQDPGVQQQEGSAPINSIHSKGARHDDLPESWYKQFAEKFRASRQLRLSFGDRKLPLGEREAHKRTPEEMSTYLMLIEKHKRRRQAFKEDRHMGFGNSIWENGSNMRLSVSDGNDSVDDETSLLPEVLFPSNCVPDSALPPATRVEDNQKVEFYGVLDSLPHVMTRSPAMIERFGIRPEYLKMGLGRSKYRGKNGLDENKKPLGQDQVSRMCQRVIARMLENVGFEGVTEVPMEVLSQCLSCHISKLGRILKVLTDNYRKQCSAMEILKMFLQTVGYNNLGTLVDHVKDGTRTLSHQAQQHARGLQPQPGFQSQHQNSMLQSQQIPRQMHPQMQMVHNQNLAFQQQQQWERMRRRQPSTPRSGTTMEKERSMVEVKIESQTESPIDGNAFTGVNHRHPQMQFRQQQMAAFANLHNQSSNQFKQLSSLQIPQLQTQNMATIRAPPVKVEGFQELMGGDAALKHDSEEHKLTSPPK</sequence>
<dbReference type="InParanoid" id="A0A1U8B8T8"/>
<comment type="subcellular location">
    <subcellularLocation>
        <location evidence="1">Nucleus</location>
    </subcellularLocation>
</comment>
<dbReference type="Gene3D" id="1.10.20.10">
    <property type="entry name" value="Histone, subunit A"/>
    <property type="match status" value="1"/>
</dbReference>
<evidence type="ECO:0000256" key="4">
    <source>
        <dbReference type="ARBA" id="ARBA00023242"/>
    </source>
</evidence>
<dbReference type="GO" id="GO:0046982">
    <property type="term" value="F:protein heterodimerization activity"/>
    <property type="evidence" value="ECO:0007669"/>
    <property type="project" value="InterPro"/>
</dbReference>
<evidence type="ECO:0000256" key="2">
    <source>
        <dbReference type="ARBA" id="ARBA00023015"/>
    </source>
</evidence>
<feature type="region of interest" description="Disordered" evidence="5">
    <location>
        <begin position="481"/>
        <end position="500"/>
    </location>
</feature>
<evidence type="ECO:0000256" key="5">
    <source>
        <dbReference type="SAM" id="MobiDB-lite"/>
    </source>
</evidence>
<evidence type="ECO:0000259" key="6">
    <source>
        <dbReference type="Pfam" id="PF07524"/>
    </source>
</evidence>
<keyword evidence="4" id="KW-0539">Nucleus</keyword>
<feature type="region of interest" description="Disordered" evidence="5">
    <location>
        <begin position="84"/>
        <end position="105"/>
    </location>
</feature>
<dbReference type="PANTHER" id="PTHR37604">
    <property type="entry name" value="TRANSCRIPTION INITIATION FACTOR TFIID SUBUNIT"/>
    <property type="match status" value="1"/>
</dbReference>
<dbReference type="FunCoup" id="A0A1U8B8T8">
    <property type="interactions" value="2624"/>
</dbReference>
<proteinExistence type="predicted"/>
<feature type="region of interest" description="Disordered" evidence="5">
    <location>
        <begin position="423"/>
        <end position="449"/>
    </location>
</feature>
<dbReference type="Pfam" id="PF07524">
    <property type="entry name" value="Bromo_TP"/>
    <property type="match status" value="1"/>
</dbReference>
<evidence type="ECO:0000256" key="1">
    <source>
        <dbReference type="ARBA" id="ARBA00004123"/>
    </source>
</evidence>
<evidence type="ECO:0000313" key="7">
    <source>
        <dbReference type="Proteomes" id="UP000189703"/>
    </source>
</evidence>
<evidence type="ECO:0000313" key="8">
    <source>
        <dbReference type="RefSeq" id="XP_010277527.1"/>
    </source>
</evidence>
<organism evidence="7 8">
    <name type="scientific">Nelumbo nucifera</name>
    <name type="common">Sacred lotus</name>
    <dbReference type="NCBI Taxonomy" id="4432"/>
    <lineage>
        <taxon>Eukaryota</taxon>
        <taxon>Viridiplantae</taxon>
        <taxon>Streptophyta</taxon>
        <taxon>Embryophyta</taxon>
        <taxon>Tracheophyta</taxon>
        <taxon>Spermatophyta</taxon>
        <taxon>Magnoliopsida</taxon>
        <taxon>Proteales</taxon>
        <taxon>Nelumbonaceae</taxon>
        <taxon>Nelumbo</taxon>
    </lineage>
</organism>
<evidence type="ECO:0000256" key="3">
    <source>
        <dbReference type="ARBA" id="ARBA00023163"/>
    </source>
</evidence>
<dbReference type="InterPro" id="IPR009072">
    <property type="entry name" value="Histone-fold"/>
</dbReference>
<keyword evidence="2" id="KW-0805">Transcription regulation</keyword>
<gene>
    <name evidence="8" type="primary">LOC104611936</name>
</gene>
<feature type="domain" description="Bromodomain associated" evidence="6">
    <location>
        <begin position="339"/>
        <end position="408"/>
    </location>
</feature>
<reference evidence="8" key="1">
    <citation type="submission" date="2025-08" db="UniProtKB">
        <authorList>
            <consortium name="RefSeq"/>
        </authorList>
    </citation>
    <scope>IDENTIFICATION</scope>
</reference>
<dbReference type="OMA" id="DTWYKQY"/>
<protein>
    <submittedName>
        <fullName evidence="8">Uncharacterized protein LOC104611936 isoform X1</fullName>
    </submittedName>
</protein>
<dbReference type="KEGG" id="nnu:104611936"/>